<dbReference type="EMBL" id="LFZO01000739">
    <property type="protein sequence ID" value="KXS98613.1"/>
    <property type="molecule type" value="Genomic_DNA"/>
</dbReference>
<keyword evidence="2" id="KW-1185">Reference proteome</keyword>
<reference evidence="1 2" key="1">
    <citation type="submission" date="2015-07" db="EMBL/GenBank/DDBJ databases">
        <title>Comparative genomics of the Sigatoka disease complex on banana suggests a link between parallel evolutionary changes in Pseudocercospora fijiensis and Pseudocercospora eumusae and increased virulence on the banana host.</title>
        <authorList>
            <person name="Chang T.-C."/>
            <person name="Salvucci A."/>
            <person name="Crous P.W."/>
            <person name="Stergiopoulos I."/>
        </authorList>
    </citation>
    <scope>NUCLEOTIDE SEQUENCE [LARGE SCALE GENOMIC DNA]</scope>
    <source>
        <strain evidence="1 2">CBS 116634</strain>
    </source>
</reference>
<dbReference type="Proteomes" id="UP000073492">
    <property type="component" value="Unassembled WGS sequence"/>
</dbReference>
<proteinExistence type="predicted"/>
<sequence length="221" mass="25264">MLWDDTGSGSPWSANECGAYRACSTRMHRRPMHPYSVPVDYRGMTMDKGVFGISKEDFTPALTCSPTLAPAFLTLYSSTSPSTIIAQLRSLQRQTIQVPSRPLHRLHTSCPAYHLEPCFPQIRHTQQPTYSLFRLSKSIDFSSGAIKNRSSKKCSFADNRQKKQPFSTLRRRSHGKEAARFKLKRKIKISYPSRLRIRWLFPSPHSPTAVTYVATLRKWIS</sequence>
<accession>A0A139H821</accession>
<comment type="caution">
    <text evidence="1">The sequence shown here is derived from an EMBL/GenBank/DDBJ whole genome shotgun (WGS) entry which is preliminary data.</text>
</comment>
<organism evidence="1 2">
    <name type="scientific">Pseudocercospora musae</name>
    <dbReference type="NCBI Taxonomy" id="113226"/>
    <lineage>
        <taxon>Eukaryota</taxon>
        <taxon>Fungi</taxon>
        <taxon>Dikarya</taxon>
        <taxon>Ascomycota</taxon>
        <taxon>Pezizomycotina</taxon>
        <taxon>Dothideomycetes</taxon>
        <taxon>Dothideomycetidae</taxon>
        <taxon>Mycosphaerellales</taxon>
        <taxon>Mycosphaerellaceae</taxon>
        <taxon>Pseudocercospora</taxon>
    </lineage>
</organism>
<evidence type="ECO:0000313" key="2">
    <source>
        <dbReference type="Proteomes" id="UP000073492"/>
    </source>
</evidence>
<protein>
    <submittedName>
        <fullName evidence="1">Uncharacterized protein</fullName>
    </submittedName>
</protein>
<name>A0A139H821_9PEZI</name>
<dbReference type="AlphaFoldDB" id="A0A139H821"/>
<evidence type="ECO:0000313" key="1">
    <source>
        <dbReference type="EMBL" id="KXS98613.1"/>
    </source>
</evidence>
<gene>
    <name evidence="1" type="ORF">AC579_1087</name>
</gene>